<dbReference type="InterPro" id="IPR003607">
    <property type="entry name" value="HD/PDEase_dom"/>
</dbReference>
<accession>A0A498HHI2</accession>
<feature type="domain" description="Protein kinase" evidence="7">
    <location>
        <begin position="570"/>
        <end position="844"/>
    </location>
</feature>
<dbReference type="PANTHER" id="PTHR11373">
    <property type="entry name" value="DEOXYNUCLEOSIDE TRIPHOSPHATE TRIPHOSPHOHYDROLASE"/>
    <property type="match status" value="1"/>
</dbReference>
<evidence type="ECO:0000259" key="7">
    <source>
        <dbReference type="PROSITE" id="PS50011"/>
    </source>
</evidence>
<gene>
    <name evidence="9" type="ORF">DVH24_007030</name>
</gene>
<dbReference type="STRING" id="3750.A0A498HHI2"/>
<dbReference type="Gene3D" id="1.10.510.10">
    <property type="entry name" value="Transferase(Phosphotransferase) domain 1"/>
    <property type="match status" value="1"/>
</dbReference>
<dbReference type="Gene3D" id="1.10.3210.10">
    <property type="entry name" value="Hypothetical protein af1432"/>
    <property type="match status" value="1"/>
</dbReference>
<reference evidence="9 10" key="1">
    <citation type="submission" date="2018-10" db="EMBL/GenBank/DDBJ databases">
        <title>A high-quality apple genome assembly.</title>
        <authorList>
            <person name="Hu J."/>
        </authorList>
    </citation>
    <scope>NUCLEOTIDE SEQUENCE [LARGE SCALE GENOMIC DNA]</scope>
    <source>
        <strain evidence="10">cv. HFTH1</strain>
        <tissue evidence="9">Young leaf</tissue>
    </source>
</reference>
<dbReference type="PROSITE" id="PS50011">
    <property type="entry name" value="PROTEIN_KINASE_DOM"/>
    <property type="match status" value="1"/>
</dbReference>
<dbReference type="SUPFAM" id="SSF109604">
    <property type="entry name" value="HD-domain/PDEase-like"/>
    <property type="match status" value="1"/>
</dbReference>
<dbReference type="FunFam" id="1.10.3210.10:FF:000017">
    <property type="entry name" value="Deoxynucleoside triphosphate triphosphohydrolase SAMHD1"/>
    <property type="match status" value="1"/>
</dbReference>
<evidence type="ECO:0000313" key="9">
    <source>
        <dbReference type="EMBL" id="RXH69774.1"/>
    </source>
</evidence>
<dbReference type="GO" id="GO:0008832">
    <property type="term" value="F:dGTPase activity"/>
    <property type="evidence" value="ECO:0007669"/>
    <property type="project" value="TreeGrafter"/>
</dbReference>
<dbReference type="InterPro" id="IPR001245">
    <property type="entry name" value="Ser-Thr/Tyr_kinase_cat_dom"/>
</dbReference>
<dbReference type="GO" id="GO:0004674">
    <property type="term" value="F:protein serine/threonine kinase activity"/>
    <property type="evidence" value="ECO:0007669"/>
    <property type="project" value="UniProtKB-EC"/>
</dbReference>
<evidence type="ECO:0008006" key="11">
    <source>
        <dbReference type="Google" id="ProtNLM"/>
    </source>
</evidence>
<name>A0A498HHI2_MALDO</name>
<dbReference type="Pfam" id="PF01966">
    <property type="entry name" value="HD"/>
    <property type="match status" value="1"/>
</dbReference>
<keyword evidence="1" id="KW-0808">Transferase</keyword>
<evidence type="ECO:0000256" key="4">
    <source>
        <dbReference type="ARBA" id="ARBA00022840"/>
    </source>
</evidence>
<proteinExistence type="predicted"/>
<sequence length="906" mass="103641">MGARAKEDLVQFTDSIYQDRSLSKHVRDNVHGIIYLEPRRQILERLEDFRFRCFGVEVELRLKILYSEIDDLLRDLKQLGLAHMVYPGAVHSRFEHSLGVYWLAGEAINKIKLYNEDLKIDSFDRTTVKLAGLLHDIGHGPFSHMFEREFLPRVINGCTWSHEEMSVNMIDYIVEENNIDIDSAVLKRVKELILASSNHGEQNSMTKNRFLYDIVANGRTGIDVDKFDYMVRDSRACGIGCSFQFERLMETMRVIDDEICYRANLTVHKLFATRADLHRTVYTHAKVKAVELMAIDAMCLANSAFKIAESIQSAAEFWKLDDTILKRIETSDDPELKEAKDLIHRIRRRDLYQFCNEYSVPKENLEHFKDITPKDIVCSQKSGSVTLKEEDVAVCTVKIDLTHGTKNPLERINFFKDYESALNGEKFPIQDDRISHLLPTFYQDKIVRVYAKKPGVVAAVCEAFENYQMKTYGRTEQATSSLKLLETNMEGKRAGFGSGKKAAGNIDIRSLDQQLARHLDRLCAMEKKEKTKELLDGQESQVIRDDNTRVVAAIKRAKEEEEWQIVPDKLFVKQVFARGTFGSVHRGLYDGQQVAVKFLEWGAKGQNTKAQIASLQNDFRREISVWHKLDHPNITKFIGAATKTSKLKSHSKVEISPNSACVIAEYLSGGTLKSYLIKHRERKLPLKTVKQMALDLARGLSYLHSKNIVHRDVKSENLLLDKDGRVKIADFGVARFQASNSSEMTGYTGTAGYMAPEVIENKPYDEKCDVYSFGICLWEMYRCDMPYRNVGFSELTSAVVNENLRPEIPKGCPSSLAKVMIRCWDSKPNRRPEMAEVVSMLEAIDFSENKVKHKLTNSPKMVSNVNDYDVRLVLANWYPLSSRRNGILTSFPGYTMLKSKDHLHHV</sequence>
<dbReference type="InterPro" id="IPR006674">
    <property type="entry name" value="HD_domain"/>
</dbReference>
<dbReference type="PANTHER" id="PTHR11373:SF34">
    <property type="entry name" value="METAL-DEPENDENT PHOSPHOHYDROLASE"/>
    <property type="match status" value="1"/>
</dbReference>
<dbReference type="SMART" id="SM00471">
    <property type="entry name" value="HDc"/>
    <property type="match status" value="1"/>
</dbReference>
<comment type="catalytic activity">
    <reaction evidence="5">
        <text>L-threonyl-[protein] + ATP = O-phospho-L-threonyl-[protein] + ADP + H(+)</text>
        <dbReference type="Rhea" id="RHEA:46608"/>
        <dbReference type="Rhea" id="RHEA-COMP:11060"/>
        <dbReference type="Rhea" id="RHEA-COMP:11605"/>
        <dbReference type="ChEBI" id="CHEBI:15378"/>
        <dbReference type="ChEBI" id="CHEBI:30013"/>
        <dbReference type="ChEBI" id="CHEBI:30616"/>
        <dbReference type="ChEBI" id="CHEBI:61977"/>
        <dbReference type="ChEBI" id="CHEBI:456216"/>
        <dbReference type="EC" id="2.7.11.1"/>
    </reaction>
</comment>
<comment type="catalytic activity">
    <reaction evidence="6">
        <text>L-seryl-[protein] + ATP = O-phospho-L-seryl-[protein] + ADP + H(+)</text>
        <dbReference type="Rhea" id="RHEA:17989"/>
        <dbReference type="Rhea" id="RHEA-COMP:9863"/>
        <dbReference type="Rhea" id="RHEA-COMP:11604"/>
        <dbReference type="ChEBI" id="CHEBI:15378"/>
        <dbReference type="ChEBI" id="CHEBI:29999"/>
        <dbReference type="ChEBI" id="CHEBI:30616"/>
        <dbReference type="ChEBI" id="CHEBI:83421"/>
        <dbReference type="ChEBI" id="CHEBI:456216"/>
        <dbReference type="EC" id="2.7.11.1"/>
    </reaction>
</comment>
<evidence type="ECO:0000259" key="8">
    <source>
        <dbReference type="PROSITE" id="PS51831"/>
    </source>
</evidence>
<keyword evidence="4" id="KW-0067">ATP-binding</keyword>
<dbReference type="CDD" id="cd13999">
    <property type="entry name" value="STKc_MAP3K-like"/>
    <property type="match status" value="1"/>
</dbReference>
<dbReference type="GO" id="GO:0006203">
    <property type="term" value="P:dGTP catabolic process"/>
    <property type="evidence" value="ECO:0007669"/>
    <property type="project" value="TreeGrafter"/>
</dbReference>
<keyword evidence="2" id="KW-0547">Nucleotide-binding</keyword>
<dbReference type="PRINTS" id="PR00109">
    <property type="entry name" value="TYRKINASE"/>
</dbReference>
<dbReference type="PROSITE" id="PS51831">
    <property type="entry name" value="HD"/>
    <property type="match status" value="1"/>
</dbReference>
<dbReference type="SUPFAM" id="SSF56112">
    <property type="entry name" value="Protein kinase-like (PK-like)"/>
    <property type="match status" value="1"/>
</dbReference>
<dbReference type="Pfam" id="PF07714">
    <property type="entry name" value="PK_Tyr_Ser-Thr"/>
    <property type="match status" value="1"/>
</dbReference>
<dbReference type="InterPro" id="IPR000719">
    <property type="entry name" value="Prot_kinase_dom"/>
</dbReference>
<evidence type="ECO:0000256" key="5">
    <source>
        <dbReference type="ARBA" id="ARBA00047899"/>
    </source>
</evidence>
<keyword evidence="3" id="KW-0418">Kinase</keyword>
<evidence type="ECO:0000256" key="1">
    <source>
        <dbReference type="ARBA" id="ARBA00022679"/>
    </source>
</evidence>
<dbReference type="FunFam" id="3.30.200.20:FF:000034">
    <property type="entry name" value="Kinase suppressor of Ras 1"/>
    <property type="match status" value="1"/>
</dbReference>
<dbReference type="FunFam" id="3.30.70.2760:FF:000001">
    <property type="entry name" value="Metal-dependent phosphohydrolase HD domain-containing protein"/>
    <property type="match status" value="1"/>
</dbReference>
<evidence type="ECO:0000256" key="6">
    <source>
        <dbReference type="ARBA" id="ARBA00048679"/>
    </source>
</evidence>
<feature type="domain" description="HD" evidence="8">
    <location>
        <begin position="93"/>
        <end position="230"/>
    </location>
</feature>
<evidence type="ECO:0000256" key="2">
    <source>
        <dbReference type="ARBA" id="ARBA00022741"/>
    </source>
</evidence>
<evidence type="ECO:0000256" key="3">
    <source>
        <dbReference type="ARBA" id="ARBA00022777"/>
    </source>
</evidence>
<dbReference type="InterPro" id="IPR008271">
    <property type="entry name" value="Ser/Thr_kinase_AS"/>
</dbReference>
<dbReference type="PROSITE" id="PS00108">
    <property type="entry name" value="PROTEIN_KINASE_ST"/>
    <property type="match status" value="1"/>
</dbReference>
<dbReference type="Gene3D" id="3.30.200.20">
    <property type="entry name" value="Phosphorylase Kinase, domain 1"/>
    <property type="match status" value="1"/>
</dbReference>
<protein>
    <recommendedName>
        <fullName evidence="11">Protein kinase domain-containing protein</fullName>
    </recommendedName>
</protein>
<dbReference type="GO" id="GO:0005634">
    <property type="term" value="C:nucleus"/>
    <property type="evidence" value="ECO:0007669"/>
    <property type="project" value="TreeGrafter"/>
</dbReference>
<comment type="caution">
    <text evidence="9">The sequence shown here is derived from an EMBL/GenBank/DDBJ whole genome shotgun (WGS) entry which is preliminary data.</text>
</comment>
<dbReference type="InterPro" id="IPR011009">
    <property type="entry name" value="Kinase-like_dom_sf"/>
</dbReference>
<dbReference type="EMBL" id="RDQH01000342">
    <property type="protein sequence ID" value="RXH69774.1"/>
    <property type="molecule type" value="Genomic_DNA"/>
</dbReference>
<organism evidence="9 10">
    <name type="scientific">Malus domestica</name>
    <name type="common">Apple</name>
    <name type="synonym">Pyrus malus</name>
    <dbReference type="NCBI Taxonomy" id="3750"/>
    <lineage>
        <taxon>Eukaryota</taxon>
        <taxon>Viridiplantae</taxon>
        <taxon>Streptophyta</taxon>
        <taxon>Embryophyta</taxon>
        <taxon>Tracheophyta</taxon>
        <taxon>Spermatophyta</taxon>
        <taxon>Magnoliopsida</taxon>
        <taxon>eudicotyledons</taxon>
        <taxon>Gunneridae</taxon>
        <taxon>Pentapetalae</taxon>
        <taxon>rosids</taxon>
        <taxon>fabids</taxon>
        <taxon>Rosales</taxon>
        <taxon>Rosaceae</taxon>
        <taxon>Amygdaloideae</taxon>
        <taxon>Maleae</taxon>
        <taxon>Malus</taxon>
    </lineage>
</organism>
<evidence type="ECO:0000313" key="10">
    <source>
        <dbReference type="Proteomes" id="UP000290289"/>
    </source>
</evidence>
<dbReference type="SMART" id="SM00220">
    <property type="entry name" value="S_TKc"/>
    <property type="match status" value="1"/>
</dbReference>
<dbReference type="Gene3D" id="3.30.70.2760">
    <property type="match status" value="1"/>
</dbReference>
<dbReference type="Proteomes" id="UP000290289">
    <property type="component" value="Chromosome 16"/>
</dbReference>
<keyword evidence="10" id="KW-1185">Reference proteome</keyword>
<dbReference type="InterPro" id="IPR050135">
    <property type="entry name" value="dGTPase-like"/>
</dbReference>
<dbReference type="AlphaFoldDB" id="A0A498HHI2"/>
<dbReference type="GO" id="GO:0005524">
    <property type="term" value="F:ATP binding"/>
    <property type="evidence" value="ECO:0007669"/>
    <property type="project" value="UniProtKB-KW"/>
</dbReference>
<dbReference type="CDD" id="cd00077">
    <property type="entry name" value="HDc"/>
    <property type="match status" value="1"/>
</dbReference>